<dbReference type="GeneID" id="92361797"/>
<dbReference type="EMBL" id="JAFHLR010000017">
    <property type="protein sequence ID" value="KAG5481922.1"/>
    <property type="molecule type" value="Genomic_DNA"/>
</dbReference>
<feature type="compositionally biased region" description="Basic and acidic residues" evidence="1">
    <location>
        <begin position="16"/>
        <end position="34"/>
    </location>
</feature>
<reference evidence="4" key="1">
    <citation type="journal article" date="2021" name="Microbiol. Resour. Announc.">
        <title>LGAAP: Leishmaniinae Genome Assembly and Annotation Pipeline.</title>
        <authorList>
            <person name="Almutairi H."/>
            <person name="Urbaniak M.D."/>
            <person name="Bates M.D."/>
            <person name="Jariyapan N."/>
            <person name="Kwakye-Nuako G."/>
            <person name="Thomaz-Soccol V."/>
            <person name="Al-Salem W.S."/>
            <person name="Dillon R.J."/>
            <person name="Bates P.A."/>
            <person name="Gatherer D."/>
        </authorList>
    </citation>
    <scope>NUCLEOTIDE SEQUENCE [LARGE SCALE GENOMIC DNA]</scope>
</reference>
<keyword evidence="4" id="KW-1185">Reference proteome</keyword>
<evidence type="ECO:0000313" key="4">
    <source>
        <dbReference type="Proteomes" id="UP000674143"/>
    </source>
</evidence>
<dbReference type="Proteomes" id="UP000674143">
    <property type="component" value="Unassembled WGS sequence"/>
</dbReference>
<gene>
    <name evidence="2" type="ORF">LSCM4_05933</name>
    <name evidence="3" type="ORF">LSCM4_07001</name>
</gene>
<dbReference type="RefSeq" id="XP_067063636.1">
    <property type="nucleotide sequence ID" value="XM_067207863.1"/>
</dbReference>
<feature type="compositionally biased region" description="Polar residues" evidence="1">
    <location>
        <begin position="42"/>
        <end position="51"/>
    </location>
</feature>
<sequence>MHEHIYRGSHRSSTRHHIDSTRRCEPAVVDRDARPSLFASAQHPSDTTRSAPDTFDHRPQL</sequence>
<comment type="caution">
    <text evidence="2">The sequence shown here is derived from an EMBL/GenBank/DDBJ whole genome shotgun (WGS) entry which is preliminary data.</text>
</comment>
<evidence type="ECO:0000256" key="1">
    <source>
        <dbReference type="SAM" id="MobiDB-lite"/>
    </source>
</evidence>
<dbReference type="AlphaFoldDB" id="A0A836H994"/>
<accession>A0A836H994</accession>
<dbReference type="EMBL" id="JAFHLR010000021">
    <property type="protein sequence ID" value="KAG5479925.1"/>
    <property type="molecule type" value="Genomic_DNA"/>
</dbReference>
<organism evidence="2 4">
    <name type="scientific">Leishmania orientalis</name>
    <dbReference type="NCBI Taxonomy" id="2249476"/>
    <lineage>
        <taxon>Eukaryota</taxon>
        <taxon>Discoba</taxon>
        <taxon>Euglenozoa</taxon>
        <taxon>Kinetoplastea</taxon>
        <taxon>Metakinetoplastina</taxon>
        <taxon>Trypanosomatida</taxon>
        <taxon>Trypanosomatidae</taxon>
        <taxon>Leishmaniinae</taxon>
        <taxon>Leishmania</taxon>
    </lineage>
</organism>
<reference evidence="2" key="3">
    <citation type="submission" date="2021-02" db="EMBL/GenBank/DDBJ databases">
        <title>Leishmania (Mundinia) orientalis Genome sequencing and assembly.</title>
        <authorList>
            <person name="Almutairi H."/>
            <person name="Gatherer D."/>
        </authorList>
    </citation>
    <scope>NUCLEOTIDE SEQUENCE</scope>
    <source>
        <strain evidence="2">LSCM4</strain>
    </source>
</reference>
<proteinExistence type="predicted"/>
<evidence type="ECO:0000313" key="3">
    <source>
        <dbReference type="EMBL" id="KAG5481922.1"/>
    </source>
</evidence>
<reference evidence="4" key="2">
    <citation type="journal article" date="2021" name="Sci. Data">
        <title>Chromosome-scale genome sequencing, assembly and annotation of six genomes from subfamily Leishmaniinae.</title>
        <authorList>
            <person name="Almutairi H."/>
            <person name="Urbaniak M.D."/>
            <person name="Bates M.D."/>
            <person name="Jariyapan N."/>
            <person name="Kwakye-Nuako G."/>
            <person name="Thomaz Soccol V."/>
            <person name="Al-Salem W.S."/>
            <person name="Dillon R.J."/>
            <person name="Bates P.A."/>
            <person name="Gatherer D."/>
        </authorList>
    </citation>
    <scope>NUCLEOTIDE SEQUENCE [LARGE SCALE GENOMIC DNA]</scope>
</reference>
<protein>
    <submittedName>
        <fullName evidence="2">Uncharacterized protein</fullName>
    </submittedName>
</protein>
<feature type="region of interest" description="Disordered" evidence="1">
    <location>
        <begin position="1"/>
        <end position="61"/>
    </location>
</feature>
<evidence type="ECO:0000313" key="2">
    <source>
        <dbReference type="EMBL" id="KAG5479925.1"/>
    </source>
</evidence>
<name>A0A836H994_9TRYP</name>
<dbReference type="KEGG" id="loi:92361797"/>